<proteinExistence type="predicted"/>
<dbReference type="SUPFAM" id="SSF48452">
    <property type="entry name" value="TPR-like"/>
    <property type="match status" value="1"/>
</dbReference>
<gene>
    <name evidence="1" type="ORF">GPY61_18375</name>
</gene>
<dbReference type="Gene3D" id="1.20.58.320">
    <property type="entry name" value="TPR-like"/>
    <property type="match status" value="1"/>
</dbReference>
<dbReference type="InterPro" id="IPR011990">
    <property type="entry name" value="TPR-like_helical_dom_sf"/>
</dbReference>
<sequence>MDYQDVLDFWYGTPSSQGYGAPRDAWFSADPDFDTVIATRFGETIDQALAGGLRHWDTNGPSGTLARIIVLDQFTRNVFRGNAKSFSGDGLALEAAQQLRTSGAHLYLRPLERWFAYMPFEHAEDLAMQDISVALFTTLADDCPGFDDVLGWVRKYRDVIARFGRFPFRNSILGRTSTAEEIAFLSRLGYAGSPH</sequence>
<evidence type="ECO:0000313" key="2">
    <source>
        <dbReference type="Proteomes" id="UP000443353"/>
    </source>
</evidence>
<dbReference type="Pfam" id="PF06041">
    <property type="entry name" value="DUF924"/>
    <property type="match status" value="1"/>
</dbReference>
<reference evidence="1 2" key="1">
    <citation type="submission" date="2019-12" db="EMBL/GenBank/DDBJ databases">
        <authorList>
            <person name="Li C."/>
            <person name="Zhao J."/>
        </authorList>
    </citation>
    <scope>NUCLEOTIDE SEQUENCE [LARGE SCALE GENOMIC DNA]</scope>
    <source>
        <strain evidence="1 2">NEAU-DD11</strain>
    </source>
</reference>
<dbReference type="RefSeq" id="WP_160409662.1">
    <property type="nucleotide sequence ID" value="NZ_WSES01000005.1"/>
</dbReference>
<organism evidence="1 2">
    <name type="scientific">Massilia cellulosiltytica</name>
    <dbReference type="NCBI Taxonomy" id="2683234"/>
    <lineage>
        <taxon>Bacteria</taxon>
        <taxon>Pseudomonadati</taxon>
        <taxon>Pseudomonadota</taxon>
        <taxon>Betaproteobacteria</taxon>
        <taxon>Burkholderiales</taxon>
        <taxon>Oxalobacteraceae</taxon>
        <taxon>Telluria group</taxon>
        <taxon>Massilia</taxon>
    </lineage>
</organism>
<evidence type="ECO:0000313" key="1">
    <source>
        <dbReference type="EMBL" id="MVW61900.1"/>
    </source>
</evidence>
<comment type="caution">
    <text evidence="1">The sequence shown here is derived from an EMBL/GenBank/DDBJ whole genome shotgun (WGS) entry which is preliminary data.</text>
</comment>
<accession>A0A7X3G1T4</accession>
<protein>
    <submittedName>
        <fullName evidence="1">DUF924 family protein</fullName>
    </submittedName>
</protein>
<dbReference type="Gene3D" id="1.25.40.10">
    <property type="entry name" value="Tetratricopeptide repeat domain"/>
    <property type="match status" value="1"/>
</dbReference>
<keyword evidence="2" id="KW-1185">Reference proteome</keyword>
<dbReference type="EMBL" id="WSES01000005">
    <property type="protein sequence ID" value="MVW61900.1"/>
    <property type="molecule type" value="Genomic_DNA"/>
</dbReference>
<dbReference type="Proteomes" id="UP000443353">
    <property type="component" value="Unassembled WGS sequence"/>
</dbReference>
<dbReference type="AlphaFoldDB" id="A0A7X3G1T4"/>
<name>A0A7X3G1T4_9BURK</name>
<dbReference type="InterPro" id="IPR010323">
    <property type="entry name" value="DUF924"/>
</dbReference>